<protein>
    <submittedName>
        <fullName evidence="1">Uncharacterized protein</fullName>
    </submittedName>
</protein>
<sequence length="24" mass="2448">MGWKSLGPSGPPVNLQCSSVDKGC</sequence>
<proteinExistence type="predicted"/>
<dbReference type="AlphaFoldDB" id="A0A0A8ZKM5"/>
<reference evidence="1" key="2">
    <citation type="journal article" date="2015" name="Data Brief">
        <title>Shoot transcriptome of the giant reed, Arundo donax.</title>
        <authorList>
            <person name="Barrero R.A."/>
            <person name="Guerrero F.D."/>
            <person name="Moolhuijzen P."/>
            <person name="Goolsby J.A."/>
            <person name="Tidwell J."/>
            <person name="Bellgard S.E."/>
            <person name="Bellgard M.I."/>
        </authorList>
    </citation>
    <scope>NUCLEOTIDE SEQUENCE</scope>
    <source>
        <tissue evidence="1">Shoot tissue taken approximately 20 cm above the soil surface</tissue>
    </source>
</reference>
<name>A0A0A8ZKM5_ARUDO</name>
<evidence type="ECO:0000313" key="1">
    <source>
        <dbReference type="EMBL" id="JAD37285.1"/>
    </source>
</evidence>
<organism evidence="1">
    <name type="scientific">Arundo donax</name>
    <name type="common">Giant reed</name>
    <name type="synonym">Donax arundinaceus</name>
    <dbReference type="NCBI Taxonomy" id="35708"/>
    <lineage>
        <taxon>Eukaryota</taxon>
        <taxon>Viridiplantae</taxon>
        <taxon>Streptophyta</taxon>
        <taxon>Embryophyta</taxon>
        <taxon>Tracheophyta</taxon>
        <taxon>Spermatophyta</taxon>
        <taxon>Magnoliopsida</taxon>
        <taxon>Liliopsida</taxon>
        <taxon>Poales</taxon>
        <taxon>Poaceae</taxon>
        <taxon>PACMAD clade</taxon>
        <taxon>Arundinoideae</taxon>
        <taxon>Arundineae</taxon>
        <taxon>Arundo</taxon>
    </lineage>
</organism>
<dbReference type="EMBL" id="GBRH01260610">
    <property type="protein sequence ID" value="JAD37285.1"/>
    <property type="molecule type" value="Transcribed_RNA"/>
</dbReference>
<accession>A0A0A8ZKM5</accession>
<reference evidence="1" key="1">
    <citation type="submission" date="2014-09" db="EMBL/GenBank/DDBJ databases">
        <authorList>
            <person name="Magalhaes I.L.F."/>
            <person name="Oliveira U."/>
            <person name="Santos F.R."/>
            <person name="Vidigal T.H.D.A."/>
            <person name="Brescovit A.D."/>
            <person name="Santos A.J."/>
        </authorList>
    </citation>
    <scope>NUCLEOTIDE SEQUENCE</scope>
    <source>
        <tissue evidence="1">Shoot tissue taken approximately 20 cm above the soil surface</tissue>
    </source>
</reference>